<gene>
    <name evidence="3" type="ORF">GGX14DRAFT_644607</name>
</gene>
<sequence>MSSAQEAFVIQVGSVFGSVGGGYQFLPNYIFSAPNGSVVSFIFTGSPGNHTVTQSSLTTPCEPLAGGFDSGWIFVLNELLTPPIWNLTVTDDREPIVFHCKQDIPGSHCSAGMVGAINIGDFDSLDALTSAAAKATHAGQQQGGLSGVGAVATAFPSIPAGATLLNAFAGSPVLQSAPSATAGVPSSTSPPRSSNFNTQMSFTSIPSSSVSTFDVPVPSSSSKDSFPRTALIVGVVSPVIAVLIALLLLLVWRRRRRLRRHDSNTQVDPLINNGPSAASRLPSKAALNLEIRLAHEQLRDVEGKLRAQPSSRGAQDSGDDVGRLRERVVELTAEVERLRLLGAEAPPAYSIG</sequence>
<dbReference type="PANTHER" id="PTHR34883">
    <property type="entry name" value="SERINE-RICH PROTEIN, PUTATIVE-RELATED-RELATED"/>
    <property type="match status" value="1"/>
</dbReference>
<reference evidence="3" key="1">
    <citation type="submission" date="2023-03" db="EMBL/GenBank/DDBJ databases">
        <title>Massive genome expansion in bonnet fungi (Mycena s.s.) driven by repeated elements and novel gene families across ecological guilds.</title>
        <authorList>
            <consortium name="Lawrence Berkeley National Laboratory"/>
            <person name="Harder C.B."/>
            <person name="Miyauchi S."/>
            <person name="Viragh M."/>
            <person name="Kuo A."/>
            <person name="Thoen E."/>
            <person name="Andreopoulos B."/>
            <person name="Lu D."/>
            <person name="Skrede I."/>
            <person name="Drula E."/>
            <person name="Henrissat B."/>
            <person name="Morin E."/>
            <person name="Kohler A."/>
            <person name="Barry K."/>
            <person name="LaButti K."/>
            <person name="Morin E."/>
            <person name="Salamov A."/>
            <person name="Lipzen A."/>
            <person name="Mereny Z."/>
            <person name="Hegedus B."/>
            <person name="Baldrian P."/>
            <person name="Stursova M."/>
            <person name="Weitz H."/>
            <person name="Taylor A."/>
            <person name="Grigoriev I.V."/>
            <person name="Nagy L.G."/>
            <person name="Martin F."/>
            <person name="Kauserud H."/>
        </authorList>
    </citation>
    <scope>NUCLEOTIDE SEQUENCE</scope>
    <source>
        <strain evidence="3">9144</strain>
    </source>
</reference>
<comment type="caution">
    <text evidence="3">The sequence shown here is derived from an EMBL/GenBank/DDBJ whole genome shotgun (WGS) entry which is preliminary data.</text>
</comment>
<dbReference type="PANTHER" id="PTHR34883:SF15">
    <property type="entry name" value="EXTRACELLULAR SERINE-RICH PROTEIN"/>
    <property type="match status" value="1"/>
</dbReference>
<dbReference type="Proteomes" id="UP001219525">
    <property type="component" value="Unassembled WGS sequence"/>
</dbReference>
<dbReference type="EMBL" id="JARJCW010000043">
    <property type="protein sequence ID" value="KAJ7205440.1"/>
    <property type="molecule type" value="Genomic_DNA"/>
</dbReference>
<evidence type="ECO:0000313" key="4">
    <source>
        <dbReference type="Proteomes" id="UP001219525"/>
    </source>
</evidence>
<dbReference type="CDD" id="cd00920">
    <property type="entry name" value="Cupredoxin"/>
    <property type="match status" value="1"/>
</dbReference>
<keyword evidence="2" id="KW-0812">Transmembrane</keyword>
<dbReference type="InterPro" id="IPR008972">
    <property type="entry name" value="Cupredoxin"/>
</dbReference>
<evidence type="ECO:0000256" key="2">
    <source>
        <dbReference type="SAM" id="Phobius"/>
    </source>
</evidence>
<keyword evidence="4" id="KW-1185">Reference proteome</keyword>
<dbReference type="AlphaFoldDB" id="A0AAD6VC40"/>
<evidence type="ECO:0000256" key="1">
    <source>
        <dbReference type="SAM" id="MobiDB-lite"/>
    </source>
</evidence>
<proteinExistence type="predicted"/>
<keyword evidence="2" id="KW-0472">Membrane</keyword>
<organism evidence="3 4">
    <name type="scientific">Mycena pura</name>
    <dbReference type="NCBI Taxonomy" id="153505"/>
    <lineage>
        <taxon>Eukaryota</taxon>
        <taxon>Fungi</taxon>
        <taxon>Dikarya</taxon>
        <taxon>Basidiomycota</taxon>
        <taxon>Agaricomycotina</taxon>
        <taxon>Agaricomycetes</taxon>
        <taxon>Agaricomycetidae</taxon>
        <taxon>Agaricales</taxon>
        <taxon>Marasmiineae</taxon>
        <taxon>Mycenaceae</taxon>
        <taxon>Mycena</taxon>
    </lineage>
</organism>
<feature type="transmembrane region" description="Helical" evidence="2">
    <location>
        <begin position="230"/>
        <end position="252"/>
    </location>
</feature>
<dbReference type="Gene3D" id="2.60.40.420">
    <property type="entry name" value="Cupredoxins - blue copper proteins"/>
    <property type="match status" value="1"/>
</dbReference>
<dbReference type="SUPFAM" id="SSF49503">
    <property type="entry name" value="Cupredoxins"/>
    <property type="match status" value="1"/>
</dbReference>
<accession>A0AAD6VC40</accession>
<keyword evidence="2" id="KW-1133">Transmembrane helix</keyword>
<dbReference type="InterPro" id="IPR052953">
    <property type="entry name" value="Ser-rich/MCO-related"/>
</dbReference>
<feature type="region of interest" description="Disordered" evidence="1">
    <location>
        <begin position="179"/>
        <end position="200"/>
    </location>
</feature>
<feature type="region of interest" description="Disordered" evidence="1">
    <location>
        <begin position="302"/>
        <end position="321"/>
    </location>
</feature>
<name>A0AAD6VC40_9AGAR</name>
<protein>
    <submittedName>
        <fullName evidence="3">Uncharacterized protein</fullName>
    </submittedName>
</protein>
<evidence type="ECO:0000313" key="3">
    <source>
        <dbReference type="EMBL" id="KAJ7205440.1"/>
    </source>
</evidence>